<reference evidence="1" key="1">
    <citation type="submission" date="2023-04" db="EMBL/GenBank/DDBJ databases">
        <title>Draft Genome sequencing of Naganishia species isolated from polar environments using Oxford Nanopore Technology.</title>
        <authorList>
            <person name="Leo P."/>
            <person name="Venkateswaran K."/>
        </authorList>
    </citation>
    <scope>NUCLEOTIDE SEQUENCE</scope>
    <source>
        <strain evidence="1">MNA-CCFEE 5261</strain>
    </source>
</reference>
<comment type="caution">
    <text evidence="1">The sequence shown here is derived from an EMBL/GenBank/DDBJ whole genome shotgun (WGS) entry which is preliminary data.</text>
</comment>
<dbReference type="Proteomes" id="UP001241377">
    <property type="component" value="Unassembled WGS sequence"/>
</dbReference>
<dbReference type="EMBL" id="JASBWR010000023">
    <property type="protein sequence ID" value="KAJ9107924.1"/>
    <property type="molecule type" value="Genomic_DNA"/>
</dbReference>
<protein>
    <submittedName>
        <fullName evidence="1">Uncharacterized protein</fullName>
    </submittedName>
</protein>
<accession>A0ACC2W9P8</accession>
<sequence>MASNLGNTAISTTMRREGTRAVWYTRYIDWTITTPLLLLTLLLATGLPLGDIMTIIFFDLVMIVCGLVGALIESDYKWGFWVFGMLSLFYIAYNLLAPARASARLLGLDWGRTYSHAAGILLFTWSLYPICWALSEGANVMGTTGEMIFYSGFMHISAVNKLNYADLALSSGKYSDPIDSGVAHHHHTGNTAPHAGQTGTTADAPAGYVKRGLGLFGQKEKEEVQPPHELAPVTAGPVV</sequence>
<keyword evidence="2" id="KW-1185">Reference proteome</keyword>
<organism evidence="1 2">
    <name type="scientific">Naganishia cerealis</name>
    <dbReference type="NCBI Taxonomy" id="610337"/>
    <lineage>
        <taxon>Eukaryota</taxon>
        <taxon>Fungi</taxon>
        <taxon>Dikarya</taxon>
        <taxon>Basidiomycota</taxon>
        <taxon>Agaricomycotina</taxon>
        <taxon>Tremellomycetes</taxon>
        <taxon>Filobasidiales</taxon>
        <taxon>Filobasidiaceae</taxon>
        <taxon>Naganishia</taxon>
    </lineage>
</organism>
<proteinExistence type="predicted"/>
<gene>
    <name evidence="1" type="ORF">QFC19_002667</name>
</gene>
<evidence type="ECO:0000313" key="2">
    <source>
        <dbReference type="Proteomes" id="UP001241377"/>
    </source>
</evidence>
<name>A0ACC2W9P8_9TREE</name>
<evidence type="ECO:0000313" key="1">
    <source>
        <dbReference type="EMBL" id="KAJ9107924.1"/>
    </source>
</evidence>